<dbReference type="PANTHER" id="PTHR24379:SF121">
    <property type="entry name" value="C2H2-TYPE DOMAIN-CONTAINING PROTEIN"/>
    <property type="match status" value="1"/>
</dbReference>
<evidence type="ECO:0000256" key="2">
    <source>
        <dbReference type="ARBA" id="ARBA00022737"/>
    </source>
</evidence>
<accession>A0A673BCX2</accession>
<protein>
    <recommendedName>
        <fullName evidence="7">C2H2-type domain-containing protein</fullName>
    </recommendedName>
</protein>
<sequence length="262" mass="30175">DSDEDWSGIEEDSHLSTGGLNANQLCTECGRFYNILKHHICEHKIKPYSCNICGKRCVSEISLRNHSRVHDETYEHHCKYCYVTFKTKADKVAHEQIHQDKKDPYKCPDCSATFATNKERFRHLENHRSSKELKCDVCGIEFKDLHKLRRHSVVHTGLKPYKCLVCQRGFSQSNNLKSHMRQHTGERPYKCQHCDKCFAHNVSLKSHVQRYHGHQRNKEKINERSSDAGDAQDNCKRGVDSGVDKVVKEHPGAKTGPPKVPV</sequence>
<evidence type="ECO:0000256" key="5">
    <source>
        <dbReference type="PROSITE-ProRule" id="PRU00042"/>
    </source>
</evidence>
<keyword evidence="4" id="KW-0862">Zinc</keyword>
<evidence type="ECO:0000256" key="6">
    <source>
        <dbReference type="SAM" id="MobiDB-lite"/>
    </source>
</evidence>
<dbReference type="SUPFAM" id="SSF57667">
    <property type="entry name" value="beta-beta-alpha zinc fingers"/>
    <property type="match status" value="3"/>
</dbReference>
<dbReference type="FunFam" id="3.30.160.60:FF:000624">
    <property type="entry name" value="zinc finger protein 697"/>
    <property type="match status" value="1"/>
</dbReference>
<evidence type="ECO:0000313" key="9">
    <source>
        <dbReference type="Proteomes" id="UP000472271"/>
    </source>
</evidence>
<dbReference type="FunFam" id="3.30.160.60:FF:000912">
    <property type="entry name" value="Zinc finger protein 660"/>
    <property type="match status" value="1"/>
</dbReference>
<feature type="domain" description="C2H2-type" evidence="7">
    <location>
        <begin position="133"/>
        <end position="160"/>
    </location>
</feature>
<dbReference type="PROSITE" id="PS50157">
    <property type="entry name" value="ZINC_FINGER_C2H2_2"/>
    <property type="match status" value="6"/>
</dbReference>
<name>A0A673BCX2_9TELE</name>
<dbReference type="InterPro" id="IPR036236">
    <property type="entry name" value="Znf_C2H2_sf"/>
</dbReference>
<feature type="domain" description="C2H2-type" evidence="7">
    <location>
        <begin position="76"/>
        <end position="103"/>
    </location>
</feature>
<dbReference type="PROSITE" id="PS00028">
    <property type="entry name" value="ZINC_FINGER_C2H2_1"/>
    <property type="match status" value="6"/>
</dbReference>
<dbReference type="Proteomes" id="UP000472271">
    <property type="component" value="Chromosome 17"/>
</dbReference>
<keyword evidence="2" id="KW-0677">Repeat</keyword>
<dbReference type="GO" id="GO:0000122">
    <property type="term" value="P:negative regulation of transcription by RNA polymerase II"/>
    <property type="evidence" value="ECO:0007669"/>
    <property type="project" value="UniProtKB-ARBA"/>
</dbReference>
<evidence type="ECO:0000313" key="8">
    <source>
        <dbReference type="Ensembl" id="ENSSORP00005039114.1"/>
    </source>
</evidence>
<reference evidence="8" key="3">
    <citation type="submission" date="2025-09" db="UniProtKB">
        <authorList>
            <consortium name="Ensembl"/>
        </authorList>
    </citation>
    <scope>IDENTIFICATION</scope>
</reference>
<organism evidence="8 9">
    <name type="scientific">Sphaeramia orbicularis</name>
    <name type="common">orbiculate cardinalfish</name>
    <dbReference type="NCBI Taxonomy" id="375764"/>
    <lineage>
        <taxon>Eukaryota</taxon>
        <taxon>Metazoa</taxon>
        <taxon>Chordata</taxon>
        <taxon>Craniata</taxon>
        <taxon>Vertebrata</taxon>
        <taxon>Euteleostomi</taxon>
        <taxon>Actinopterygii</taxon>
        <taxon>Neopterygii</taxon>
        <taxon>Teleostei</taxon>
        <taxon>Neoteleostei</taxon>
        <taxon>Acanthomorphata</taxon>
        <taxon>Gobiaria</taxon>
        <taxon>Kurtiformes</taxon>
        <taxon>Apogonoidei</taxon>
        <taxon>Apogonidae</taxon>
        <taxon>Apogoninae</taxon>
        <taxon>Sphaeramia</taxon>
    </lineage>
</organism>
<feature type="domain" description="C2H2-type" evidence="7">
    <location>
        <begin position="161"/>
        <end position="188"/>
    </location>
</feature>
<dbReference type="GO" id="GO:0008270">
    <property type="term" value="F:zinc ion binding"/>
    <property type="evidence" value="ECO:0007669"/>
    <property type="project" value="UniProtKB-KW"/>
</dbReference>
<feature type="domain" description="C2H2-type" evidence="7">
    <location>
        <begin position="189"/>
        <end position="217"/>
    </location>
</feature>
<evidence type="ECO:0000256" key="3">
    <source>
        <dbReference type="ARBA" id="ARBA00022771"/>
    </source>
</evidence>
<keyword evidence="9" id="KW-1185">Reference proteome</keyword>
<dbReference type="Ensembl" id="ENSSORT00005040117.1">
    <property type="protein sequence ID" value="ENSSORP00005039114.1"/>
    <property type="gene ID" value="ENSSORG00005018280.1"/>
</dbReference>
<dbReference type="FunFam" id="3.30.160.60:FF:000446">
    <property type="entry name" value="Zinc finger protein"/>
    <property type="match status" value="1"/>
</dbReference>
<keyword evidence="1" id="KW-0479">Metal-binding</keyword>
<dbReference type="PANTHER" id="PTHR24379">
    <property type="entry name" value="KRAB AND ZINC FINGER DOMAIN-CONTAINING"/>
    <property type="match status" value="1"/>
</dbReference>
<dbReference type="GO" id="GO:0045595">
    <property type="term" value="P:regulation of cell differentiation"/>
    <property type="evidence" value="ECO:0007669"/>
    <property type="project" value="UniProtKB-ARBA"/>
</dbReference>
<feature type="domain" description="C2H2-type" evidence="7">
    <location>
        <begin position="48"/>
        <end position="75"/>
    </location>
</feature>
<evidence type="ECO:0000259" key="7">
    <source>
        <dbReference type="PROSITE" id="PS50157"/>
    </source>
</evidence>
<reference evidence="8" key="1">
    <citation type="submission" date="2019-06" db="EMBL/GenBank/DDBJ databases">
        <authorList>
            <consortium name="Wellcome Sanger Institute Data Sharing"/>
        </authorList>
    </citation>
    <scope>NUCLEOTIDE SEQUENCE [LARGE SCALE GENOMIC DNA]</scope>
</reference>
<dbReference type="SMART" id="SM00355">
    <property type="entry name" value="ZnF_C2H2"/>
    <property type="match status" value="6"/>
</dbReference>
<evidence type="ECO:0000256" key="4">
    <source>
        <dbReference type="ARBA" id="ARBA00022833"/>
    </source>
</evidence>
<dbReference type="AlphaFoldDB" id="A0A673BCX2"/>
<dbReference type="Pfam" id="PF00096">
    <property type="entry name" value="zf-C2H2"/>
    <property type="match status" value="5"/>
</dbReference>
<evidence type="ECO:0000256" key="1">
    <source>
        <dbReference type="ARBA" id="ARBA00022723"/>
    </source>
</evidence>
<dbReference type="Gene3D" id="3.30.160.60">
    <property type="entry name" value="Classic Zinc Finger"/>
    <property type="match status" value="5"/>
</dbReference>
<keyword evidence="3 5" id="KW-0863">Zinc-finger</keyword>
<dbReference type="InterPro" id="IPR013087">
    <property type="entry name" value="Znf_C2H2_type"/>
</dbReference>
<feature type="compositionally biased region" description="Basic and acidic residues" evidence="6">
    <location>
        <begin position="216"/>
        <end position="252"/>
    </location>
</feature>
<reference evidence="8" key="2">
    <citation type="submission" date="2025-08" db="UniProtKB">
        <authorList>
            <consortium name="Ensembl"/>
        </authorList>
    </citation>
    <scope>IDENTIFICATION</scope>
</reference>
<proteinExistence type="predicted"/>
<feature type="region of interest" description="Disordered" evidence="6">
    <location>
        <begin position="210"/>
        <end position="262"/>
    </location>
</feature>
<feature type="domain" description="C2H2-type" evidence="7">
    <location>
        <begin position="105"/>
        <end position="132"/>
    </location>
</feature>
<dbReference type="InParanoid" id="A0A673BCX2"/>